<accession>A0A221VWU9</accession>
<evidence type="ECO:0000259" key="1">
    <source>
        <dbReference type="Pfam" id="PF01636"/>
    </source>
</evidence>
<evidence type="ECO:0000313" key="2">
    <source>
        <dbReference type="EMBL" id="ASO17721.1"/>
    </source>
</evidence>
<dbReference type="InterPro" id="IPR011009">
    <property type="entry name" value="Kinase-like_dom_sf"/>
</dbReference>
<dbReference type="GO" id="GO:0016740">
    <property type="term" value="F:transferase activity"/>
    <property type="evidence" value="ECO:0007669"/>
    <property type="project" value="UniProtKB-KW"/>
</dbReference>
<organism evidence="2 3">
    <name type="scientific">Actinoalloteichus hoggarensis</name>
    <dbReference type="NCBI Taxonomy" id="1470176"/>
    <lineage>
        <taxon>Bacteria</taxon>
        <taxon>Bacillati</taxon>
        <taxon>Actinomycetota</taxon>
        <taxon>Actinomycetes</taxon>
        <taxon>Pseudonocardiales</taxon>
        <taxon>Pseudonocardiaceae</taxon>
        <taxon>Actinoalloteichus</taxon>
    </lineage>
</organism>
<dbReference type="InterPro" id="IPR002575">
    <property type="entry name" value="Aminoglycoside_PTrfase"/>
</dbReference>
<dbReference type="RefSeq" id="WP_093939568.1">
    <property type="nucleotide sequence ID" value="NZ_CP022521.1"/>
</dbReference>
<dbReference type="KEGG" id="ahg:AHOG_00230"/>
<keyword evidence="2" id="KW-0808">Transferase</keyword>
<dbReference type="Proteomes" id="UP000204221">
    <property type="component" value="Chromosome"/>
</dbReference>
<feature type="domain" description="Aminoglycoside phosphotransferase" evidence="1">
    <location>
        <begin position="47"/>
        <end position="251"/>
    </location>
</feature>
<name>A0A221VWU9_9PSEU</name>
<proteinExistence type="predicted"/>
<evidence type="ECO:0000313" key="3">
    <source>
        <dbReference type="Proteomes" id="UP000204221"/>
    </source>
</evidence>
<sequence>MTVIAENRLDGRFTIDKLTVALGEVCARVGLDPAGARLLRFTNNAVFELADRRHVVRIVASARLRHRAEKVVRMARWLAENGVAAVRLPPGLDQPVHAGGQVATIWEAIPHVGSPPGAEELARLLRDIHRLPAPDFPLPTWRPLDDVRRRLADAEELSDRDRGFLERRCADVAERLRDLRFPLPQGVLHGDAHLGNLIPGPAGTAICDFDSACVGPREWDLTPLAVGAQRFLHPEEQQRLLAHEYGFDITRWSGFAVLRDVRELKLTTSVLPILRSNPGVRAQLQLRLDSLRSGDDSVPWTPYR</sequence>
<dbReference type="Pfam" id="PF01636">
    <property type="entry name" value="APH"/>
    <property type="match status" value="1"/>
</dbReference>
<dbReference type="OrthoDB" id="3723194at2"/>
<reference evidence="2 3" key="1">
    <citation type="submission" date="2017-07" db="EMBL/GenBank/DDBJ databases">
        <title>Complete genome sequence of Actinoalloteichus hoggarensis DSM 45943, type strain of Actinoalloteichus hoggarensis.</title>
        <authorList>
            <person name="Ruckert C."/>
            <person name="Nouioui I."/>
            <person name="Willmese J."/>
            <person name="van Wezel G."/>
            <person name="Klenk H.-P."/>
            <person name="Kalinowski J."/>
            <person name="Zotchev S.B."/>
        </authorList>
    </citation>
    <scope>NUCLEOTIDE SEQUENCE [LARGE SCALE GENOMIC DNA]</scope>
    <source>
        <strain evidence="2 3">DSM 45943</strain>
    </source>
</reference>
<dbReference type="SUPFAM" id="SSF56112">
    <property type="entry name" value="Protein kinase-like (PK-like)"/>
    <property type="match status" value="1"/>
</dbReference>
<keyword evidence="3" id="KW-1185">Reference proteome</keyword>
<dbReference type="EMBL" id="CP022521">
    <property type="protein sequence ID" value="ASO17721.1"/>
    <property type="molecule type" value="Genomic_DNA"/>
</dbReference>
<gene>
    <name evidence="2" type="ORF">AHOG_00230</name>
</gene>
<protein>
    <submittedName>
        <fullName evidence="2">Phosphotransferase enzyme family protein</fullName>
    </submittedName>
</protein>
<dbReference type="AlphaFoldDB" id="A0A221VWU9"/>
<dbReference type="Gene3D" id="3.90.1200.10">
    <property type="match status" value="1"/>
</dbReference>